<dbReference type="GO" id="GO:1990133">
    <property type="term" value="C:molybdopterin adenylyltransferase complex"/>
    <property type="evidence" value="ECO:0007669"/>
    <property type="project" value="TreeGrafter"/>
</dbReference>
<feature type="modified residue" description="1-thioglycine; alternate" evidence="5">
    <location>
        <position position="139"/>
    </location>
</feature>
<dbReference type="EMBL" id="JABCIY010000217">
    <property type="protein sequence ID" value="KAF7188078.1"/>
    <property type="molecule type" value="Genomic_DNA"/>
</dbReference>
<dbReference type="PANTHER" id="PTHR33359:SF1">
    <property type="entry name" value="MOLYBDOPTERIN SYNTHASE SULFUR CARRIER SUBUNIT"/>
    <property type="match status" value="1"/>
</dbReference>
<dbReference type="UniPathway" id="UPA00344"/>
<evidence type="ECO:0000256" key="5">
    <source>
        <dbReference type="HAMAP-Rule" id="MF_03051"/>
    </source>
</evidence>
<evidence type="ECO:0000313" key="6">
    <source>
        <dbReference type="EMBL" id="KAF7188078.1"/>
    </source>
</evidence>
<comment type="function">
    <text evidence="5">Acts as a sulfur carrier required for molybdopterin biosynthesis. Component of the molybdopterin synthase complex that catalyzes the conversion of precursor Z into molybdopterin by mediating the incorporation of 2 sulfur atoms into precursor Z to generate a dithiolene group. In the complex, serves as sulfur donor by being thiocarboxylated (-COSH) at its C-terminus by UBA4. After interaction with MOCS2B, the sulfur is then transferred to precursor Z to form molybdopterin.</text>
</comment>
<dbReference type="InterPro" id="IPR016155">
    <property type="entry name" value="Mopterin_synth/thiamin_S_b"/>
</dbReference>
<dbReference type="GO" id="GO:0000166">
    <property type="term" value="F:nucleotide binding"/>
    <property type="evidence" value="ECO:0007669"/>
    <property type="project" value="UniProtKB-KW"/>
</dbReference>
<dbReference type="Pfam" id="PF02597">
    <property type="entry name" value="ThiS"/>
    <property type="match status" value="1"/>
</dbReference>
<dbReference type="InterPro" id="IPR012675">
    <property type="entry name" value="Beta-grasp_dom_sf"/>
</dbReference>
<evidence type="ECO:0000256" key="3">
    <source>
        <dbReference type="ARBA" id="ARBA00022741"/>
    </source>
</evidence>
<dbReference type="HAMAP" id="MF_03051">
    <property type="entry name" value="MOCS2A"/>
    <property type="match status" value="1"/>
</dbReference>
<organism evidence="6 7">
    <name type="scientific">Pseudocercospora fuligena</name>
    <dbReference type="NCBI Taxonomy" id="685502"/>
    <lineage>
        <taxon>Eukaryota</taxon>
        <taxon>Fungi</taxon>
        <taxon>Dikarya</taxon>
        <taxon>Ascomycota</taxon>
        <taxon>Pezizomycotina</taxon>
        <taxon>Dothideomycetes</taxon>
        <taxon>Dothideomycetidae</taxon>
        <taxon>Mycosphaerellales</taxon>
        <taxon>Mycosphaerellaceae</taxon>
        <taxon>Pseudocercospora</taxon>
    </lineage>
</organism>
<dbReference type="InterPro" id="IPR044672">
    <property type="entry name" value="MOCS2A"/>
</dbReference>
<comment type="pathway">
    <text evidence="5">Cofactor biosynthesis; molybdopterin biosynthesis.</text>
</comment>
<comment type="caution">
    <text evidence="6">The sequence shown here is derived from an EMBL/GenBank/DDBJ whole genome shotgun (WGS) entry which is preliminary data.</text>
</comment>
<evidence type="ECO:0000256" key="1">
    <source>
        <dbReference type="ARBA" id="ARBA00022490"/>
    </source>
</evidence>
<dbReference type="CDD" id="cd00754">
    <property type="entry name" value="Ubl_MoaD"/>
    <property type="match status" value="1"/>
</dbReference>
<keyword evidence="4 5" id="KW-0501">Molybdenum cofactor biosynthesis</keyword>
<accession>A0A8H6RBN7</accession>
<keyword evidence="7" id="KW-1185">Reference proteome</keyword>
<comment type="subunit">
    <text evidence="5">Heterotetramer; composed of 2 small (MOCS2A) and 2 large (MOCS2B) subunits.</text>
</comment>
<dbReference type="GO" id="GO:1990140">
    <property type="term" value="C:molybdopterin synthase complex"/>
    <property type="evidence" value="ECO:0007669"/>
    <property type="project" value="UniProtKB-UniRule"/>
</dbReference>
<reference evidence="6" key="1">
    <citation type="submission" date="2020-04" db="EMBL/GenBank/DDBJ databases">
        <title>Draft genome resource of the tomato pathogen Pseudocercospora fuligena.</title>
        <authorList>
            <person name="Zaccaron A."/>
        </authorList>
    </citation>
    <scope>NUCLEOTIDE SEQUENCE</scope>
    <source>
        <strain evidence="6">PF001</strain>
    </source>
</reference>
<keyword evidence="2 5" id="KW-0597">Phosphoprotein</keyword>
<dbReference type="AlphaFoldDB" id="A0A8H6RBN7"/>
<dbReference type="GO" id="GO:0006777">
    <property type="term" value="P:Mo-molybdopterin cofactor biosynthetic process"/>
    <property type="evidence" value="ECO:0007669"/>
    <property type="project" value="UniProtKB-UniRule"/>
</dbReference>
<keyword evidence="1 5" id="KW-0963">Cytoplasm</keyword>
<gene>
    <name evidence="5" type="primary">cnxG</name>
    <name evidence="6" type="ORF">HII31_10650</name>
</gene>
<evidence type="ECO:0000313" key="7">
    <source>
        <dbReference type="Proteomes" id="UP000660729"/>
    </source>
</evidence>
<sequence>MQFGGHLHFRIPNPSTSTSFCSFASVENPRSYIAKTQKVIIGMSSPKAPAGHFTLLYFAAATSHTQKELDFLPAPLPLSQLYDEVDKRYPGIKQKVLSTSAVTVNLDYVDVEEETAKDEQGLVIKEGDEVAIIPPVSSG</sequence>
<evidence type="ECO:0000256" key="4">
    <source>
        <dbReference type="ARBA" id="ARBA00023150"/>
    </source>
</evidence>
<feature type="modified residue" description="Glycyl adenylate; alternate" evidence="5">
    <location>
        <position position="139"/>
    </location>
</feature>
<comment type="similarity">
    <text evidence="5">Belongs to the MoaD family. MOCS2A subfamily.</text>
</comment>
<dbReference type="SUPFAM" id="SSF54285">
    <property type="entry name" value="MoaD/ThiS"/>
    <property type="match status" value="1"/>
</dbReference>
<dbReference type="OrthoDB" id="5595860at2759"/>
<proteinExistence type="inferred from homology"/>
<protein>
    <recommendedName>
        <fullName evidence="5">Molybdopterin synthase sulfur carrier subunit</fullName>
    </recommendedName>
    <alternativeName>
        <fullName evidence="5">Common component for nitrate reductase and xanthine dehydrogenase protein G</fullName>
    </alternativeName>
    <alternativeName>
        <fullName evidence="5">Molybdenum cofactor synthesis protein 2 small subunit</fullName>
    </alternativeName>
    <alternativeName>
        <fullName evidence="5">Molybdenum cofactor synthesis protein 2A</fullName>
    </alternativeName>
    <alternativeName>
        <fullName evidence="5">Sulfur carrier protein MOCS2A</fullName>
        <shortName evidence="5">MOCS2A</shortName>
    </alternativeName>
</protein>
<name>A0A8H6RBN7_9PEZI</name>
<dbReference type="GO" id="GO:0030366">
    <property type="term" value="F:molybdopterin synthase activity"/>
    <property type="evidence" value="ECO:0007669"/>
    <property type="project" value="UniProtKB-UniRule"/>
</dbReference>
<comment type="subcellular location">
    <subcellularLocation>
        <location evidence="5">Cytoplasm</location>
    </subcellularLocation>
</comment>
<dbReference type="PANTHER" id="PTHR33359">
    <property type="entry name" value="MOLYBDOPTERIN SYNTHASE SULFUR CARRIER SUBUNIT"/>
    <property type="match status" value="1"/>
</dbReference>
<dbReference type="InterPro" id="IPR003749">
    <property type="entry name" value="ThiS/MoaD-like"/>
</dbReference>
<dbReference type="InterPro" id="IPR028887">
    <property type="entry name" value="MOCS2A_euk"/>
</dbReference>
<comment type="PTM">
    <text evidence="5">C-terminal thiocarboxylation occurs in 2 steps, it is first acyl-adenylated (-COAMP) via the hesA/moeB/thiF part of UBA4, then thiocarboxylated (-COSH) via the rhodanese domain of UBA4.</text>
</comment>
<keyword evidence="3 5" id="KW-0547">Nucleotide-binding</keyword>
<dbReference type="Gene3D" id="3.10.20.30">
    <property type="match status" value="1"/>
</dbReference>
<evidence type="ECO:0000256" key="2">
    <source>
        <dbReference type="ARBA" id="ARBA00022553"/>
    </source>
</evidence>
<dbReference type="Proteomes" id="UP000660729">
    <property type="component" value="Unassembled WGS sequence"/>
</dbReference>